<dbReference type="SMART" id="SM00064">
    <property type="entry name" value="FYVE"/>
    <property type="match status" value="1"/>
</dbReference>
<dbReference type="PROSITE" id="PS50096">
    <property type="entry name" value="IQ"/>
    <property type="match status" value="1"/>
</dbReference>
<evidence type="ECO:0000259" key="13">
    <source>
        <dbReference type="PROSITE" id="PS51456"/>
    </source>
</evidence>
<dbReference type="PRINTS" id="PR00193">
    <property type="entry name" value="MYOSINHEAVY"/>
</dbReference>
<dbReference type="Gene3D" id="1.20.5.4820">
    <property type="match status" value="1"/>
</dbReference>
<dbReference type="Gene3D" id="1.10.10.820">
    <property type="match status" value="1"/>
</dbReference>
<keyword evidence="4" id="KW-0862">Zinc</keyword>
<dbReference type="PANTHER" id="PTHR13140">
    <property type="entry name" value="MYOSIN"/>
    <property type="match status" value="1"/>
</dbReference>
<gene>
    <name evidence="14" type="ORF">BN9_104730</name>
</gene>
<dbReference type="Gene3D" id="3.30.40.10">
    <property type="entry name" value="Zinc/RING finger domain, C3HC4 (zinc finger)"/>
    <property type="match status" value="1"/>
</dbReference>
<evidence type="ECO:0000256" key="3">
    <source>
        <dbReference type="ARBA" id="ARBA00022771"/>
    </source>
</evidence>
<dbReference type="Gene3D" id="1.20.5.190">
    <property type="match status" value="1"/>
</dbReference>
<dbReference type="Gene3D" id="1.20.58.530">
    <property type="match status" value="1"/>
</dbReference>
<evidence type="ECO:0000256" key="2">
    <source>
        <dbReference type="ARBA" id="ARBA00022741"/>
    </source>
</evidence>
<dbReference type="InterPro" id="IPR036961">
    <property type="entry name" value="Kinesin_motor_dom_sf"/>
</dbReference>
<feature type="binding site" evidence="10">
    <location>
        <begin position="197"/>
        <end position="204"/>
    </location>
    <ligand>
        <name>ATP</name>
        <dbReference type="ChEBI" id="CHEBI:30616"/>
    </ligand>
</feature>
<keyword evidence="15" id="KW-1185">Reference proteome</keyword>
<keyword evidence="1" id="KW-0479">Metal-binding</keyword>
<feature type="compositionally biased region" description="Low complexity" evidence="11">
    <location>
        <begin position="1196"/>
        <end position="1214"/>
    </location>
</feature>
<keyword evidence="2 10" id="KW-0547">Nucleotide-binding</keyword>
<dbReference type="STRING" id="65357.A0A024GS51"/>
<dbReference type="GO" id="GO:0016020">
    <property type="term" value="C:membrane"/>
    <property type="evidence" value="ECO:0007669"/>
    <property type="project" value="TreeGrafter"/>
</dbReference>
<dbReference type="InterPro" id="IPR027417">
    <property type="entry name" value="P-loop_NTPase"/>
</dbReference>
<comment type="similarity">
    <text evidence="10">Belongs to the TRAFAC class myosin-kinesin ATPase superfamily. Myosin family.</text>
</comment>
<comment type="caution">
    <text evidence="14">The sequence shown here is derived from an EMBL/GenBank/DDBJ whole genome shotgun (WGS) entry which is preliminary data.</text>
</comment>
<dbReference type="GO" id="GO:0000146">
    <property type="term" value="F:microfilament motor activity"/>
    <property type="evidence" value="ECO:0007669"/>
    <property type="project" value="TreeGrafter"/>
</dbReference>
<evidence type="ECO:0000256" key="6">
    <source>
        <dbReference type="ARBA" id="ARBA00023123"/>
    </source>
</evidence>
<dbReference type="SMART" id="SM00242">
    <property type="entry name" value="MYSc"/>
    <property type="match status" value="1"/>
</dbReference>
<dbReference type="Gene3D" id="3.40.850.10">
    <property type="entry name" value="Kinesin motor domain"/>
    <property type="match status" value="1"/>
</dbReference>
<evidence type="ECO:0000256" key="10">
    <source>
        <dbReference type="PROSITE-ProRule" id="PRU00782"/>
    </source>
</evidence>
<dbReference type="InterPro" id="IPR000306">
    <property type="entry name" value="Znf_FYVE"/>
</dbReference>
<dbReference type="Pfam" id="PF00063">
    <property type="entry name" value="Myosin_head"/>
    <property type="match status" value="1"/>
</dbReference>
<keyword evidence="7 10" id="KW-0505">Motor protein</keyword>
<evidence type="ECO:0000256" key="8">
    <source>
        <dbReference type="ARBA" id="ARBA00023203"/>
    </source>
</evidence>
<keyword evidence="8 10" id="KW-0009">Actin-binding</keyword>
<dbReference type="Pfam" id="PF00612">
    <property type="entry name" value="IQ"/>
    <property type="match status" value="1"/>
</dbReference>
<dbReference type="GO" id="GO:0008270">
    <property type="term" value="F:zinc ion binding"/>
    <property type="evidence" value="ECO:0007669"/>
    <property type="project" value="UniProtKB-KW"/>
</dbReference>
<dbReference type="InterPro" id="IPR001609">
    <property type="entry name" value="Myosin_head_motor_dom-like"/>
</dbReference>
<evidence type="ECO:0008006" key="16">
    <source>
        <dbReference type="Google" id="ProtNLM"/>
    </source>
</evidence>
<feature type="compositionally biased region" description="Basic and acidic residues" evidence="11">
    <location>
        <begin position="1083"/>
        <end position="1098"/>
    </location>
</feature>
<name>A0A024GS51_9STRA</name>
<dbReference type="OrthoDB" id="6108017at2759"/>
<organism evidence="14 15">
    <name type="scientific">Albugo candida</name>
    <dbReference type="NCBI Taxonomy" id="65357"/>
    <lineage>
        <taxon>Eukaryota</taxon>
        <taxon>Sar</taxon>
        <taxon>Stramenopiles</taxon>
        <taxon>Oomycota</taxon>
        <taxon>Peronosporomycetes</taxon>
        <taxon>Albuginales</taxon>
        <taxon>Albuginaceae</taxon>
        <taxon>Albugo</taxon>
    </lineage>
</organism>
<dbReference type="PROSITE" id="PS51456">
    <property type="entry name" value="MYOSIN_MOTOR"/>
    <property type="match status" value="1"/>
</dbReference>
<dbReference type="InterPro" id="IPR013083">
    <property type="entry name" value="Znf_RING/FYVE/PHD"/>
</dbReference>
<dbReference type="GO" id="GO:0016459">
    <property type="term" value="C:myosin complex"/>
    <property type="evidence" value="ECO:0007669"/>
    <property type="project" value="UniProtKB-KW"/>
</dbReference>
<dbReference type="Gene3D" id="1.20.120.720">
    <property type="entry name" value="Myosin VI head, motor domain, U50 subdomain"/>
    <property type="match status" value="1"/>
</dbReference>
<keyword evidence="5 10" id="KW-0067">ATP-binding</keyword>
<feature type="domain" description="Myosin motor" evidence="13">
    <location>
        <begin position="99"/>
        <end position="867"/>
    </location>
</feature>
<dbReference type="PANTHER" id="PTHR13140:SF845">
    <property type="entry name" value="MYOSIN-LIKE PROTEIN"/>
    <property type="match status" value="1"/>
</dbReference>
<dbReference type="InParanoid" id="A0A024GS51"/>
<dbReference type="GO" id="GO:0007015">
    <property type="term" value="P:actin filament organization"/>
    <property type="evidence" value="ECO:0007669"/>
    <property type="project" value="TreeGrafter"/>
</dbReference>
<dbReference type="EMBL" id="CAIX01000281">
    <property type="protein sequence ID" value="CCI49191.1"/>
    <property type="molecule type" value="Genomic_DNA"/>
</dbReference>
<dbReference type="SMART" id="SM00015">
    <property type="entry name" value="IQ"/>
    <property type="match status" value="5"/>
</dbReference>
<evidence type="ECO:0000256" key="1">
    <source>
        <dbReference type="ARBA" id="ARBA00022723"/>
    </source>
</evidence>
<dbReference type="GO" id="GO:0005524">
    <property type="term" value="F:ATP binding"/>
    <property type="evidence" value="ECO:0007669"/>
    <property type="project" value="UniProtKB-UniRule"/>
</dbReference>
<protein>
    <recommendedName>
        <fullName evidence="16">Myosinlike protein</fullName>
    </recommendedName>
</protein>
<dbReference type="InterPro" id="IPR017455">
    <property type="entry name" value="Znf_FYVE-rel"/>
</dbReference>
<proteinExistence type="inferred from homology"/>
<dbReference type="PROSITE" id="PS50178">
    <property type="entry name" value="ZF_FYVE"/>
    <property type="match status" value="1"/>
</dbReference>
<evidence type="ECO:0000313" key="14">
    <source>
        <dbReference type="EMBL" id="CCI49191.1"/>
    </source>
</evidence>
<dbReference type="CDD" id="cd15760">
    <property type="entry name" value="FYVE_scVPS27p_like"/>
    <property type="match status" value="1"/>
</dbReference>
<keyword evidence="6 10" id="KW-0518">Myosin</keyword>
<dbReference type="Proteomes" id="UP000053237">
    <property type="component" value="Unassembled WGS sequence"/>
</dbReference>
<evidence type="ECO:0000313" key="15">
    <source>
        <dbReference type="Proteomes" id="UP000053237"/>
    </source>
</evidence>
<dbReference type="SUPFAM" id="SSF57903">
    <property type="entry name" value="FYVE/PHD zinc finger"/>
    <property type="match status" value="1"/>
</dbReference>
<feature type="compositionally biased region" description="Basic and acidic residues" evidence="11">
    <location>
        <begin position="1223"/>
        <end position="1233"/>
    </location>
</feature>
<dbReference type="GO" id="GO:0051015">
    <property type="term" value="F:actin filament binding"/>
    <property type="evidence" value="ECO:0007669"/>
    <property type="project" value="TreeGrafter"/>
</dbReference>
<dbReference type="InterPro" id="IPR000048">
    <property type="entry name" value="IQ_motif_EF-hand-BS"/>
</dbReference>
<feature type="domain" description="FYVE-type" evidence="12">
    <location>
        <begin position="1304"/>
        <end position="1365"/>
    </location>
</feature>
<evidence type="ECO:0000256" key="5">
    <source>
        <dbReference type="ARBA" id="ARBA00022840"/>
    </source>
</evidence>
<keyword evidence="3 9" id="KW-0863">Zinc-finger</keyword>
<evidence type="ECO:0000256" key="11">
    <source>
        <dbReference type="SAM" id="MobiDB-lite"/>
    </source>
</evidence>
<evidence type="ECO:0000256" key="9">
    <source>
        <dbReference type="PROSITE-ProRule" id="PRU00091"/>
    </source>
</evidence>
<dbReference type="SUPFAM" id="SSF52540">
    <property type="entry name" value="P-loop containing nucleoside triphosphate hydrolases"/>
    <property type="match status" value="1"/>
</dbReference>
<evidence type="ECO:0000259" key="12">
    <source>
        <dbReference type="PROSITE" id="PS50178"/>
    </source>
</evidence>
<dbReference type="Pfam" id="PF01363">
    <property type="entry name" value="FYVE"/>
    <property type="match status" value="1"/>
</dbReference>
<reference evidence="14 15" key="1">
    <citation type="submission" date="2012-05" db="EMBL/GenBank/DDBJ databases">
        <title>Recombination and specialization in a pathogen metapopulation.</title>
        <authorList>
            <person name="Gardiner A."/>
            <person name="Kemen E."/>
            <person name="Schultz-Larsen T."/>
            <person name="MacLean D."/>
            <person name="Van Oosterhout C."/>
            <person name="Jones J.D.G."/>
        </authorList>
    </citation>
    <scope>NUCLEOTIDE SEQUENCE [LARGE SCALE GENOMIC DNA]</scope>
    <source>
        <strain evidence="14 15">Ac Nc2</strain>
    </source>
</reference>
<dbReference type="InterPro" id="IPR011011">
    <property type="entry name" value="Znf_FYVE_PHD"/>
</dbReference>
<feature type="region of interest" description="Disordered" evidence="11">
    <location>
        <begin position="1072"/>
        <end position="1101"/>
    </location>
</feature>
<accession>A0A024GS51</accession>
<sequence length="1433" mass="164629">MPIHIDWMLIAQFPTGLYANIRKKRLVEPVLYVCVGRILEWKLAHDTKESLHVQLLQNGEVKILTLWKKSKNVGSWMSSLQSQGRLRQWFLCNNIDNVGSLHCLTELAHLHEPSILHVLHRRYQRDQIYTFLGEILVALNPFKTIENLYSSSQLSLYDPSIQSERHLSRRPHVFAVGRRTFERMRKNRCNQSILVSGESGAGKTETAKYLLHFFTATQETLAFGNEKSAKIGKYILQTNPILESFGNAQTIRNDNSSRFGKFTTLQFDATSHILIGARVASYLLEKVRLIHQAPCEQNFHIFYELYFGASEETKNRLLAGHISFHFLPQLARFTMIQQNTYKCRYEKTIQALNDIGTLQSERDDLFSLLGAVLHLGNVQFASTGRNIVVEETCKEHLAKASDLLKLPVESLTTLISTKKIQAGVETVHLDVSPTQAAEVCQSLAKFIYCGLFEWLVQRLNTTIDAGSESQPRGSHLCIGILDIFGFENVEQNGFEQLFINYANERIQAQFNECVFQKEQQMYRDEEIVWKEIEYSDNLNCLSFFDDRTQGFFSLLNQECMLPKGCNEALITKLYRVYVKRGCSRLDSVLANVCFSAGNIEQSRFQFVIKHFAGHVRYDLDRFLEKNMDTLPLNAQQLFQQSSNKILAFIGSKGRIDEDGRLDAFKGSGILSQSTQLLAHTSLKKPTSTGRHRRNSTVSVASLSAQFRYQLDSLLVEIAKTEAHYIRCIKTNDCKEPNYLDRIRVVEQLRCAGVVEAARIARAGFSVRIRHKEFIRQFHCVLLSTKKIGRLSGRALVLATSNTMQLRCLDICRALLLQANLQHDPSKDSVNDSIAAFNSHCCSAGVQLGRTLIFCHQKTYDQFAFIRLQCRESSALCLQKNFRQAREQRLYRLQVKCILTLQNFFRVCIARRRVQRHRATVWNAAAARIQRCWRRYAVERHATVIQQSVIVIQAHFRSFHSRNTLRKRRQILYEKSALKIQRFYRECHSQRFHAQQFFAARLIQLWWRQVSKTPSLDRSPRNDTSRVDSEPHNEVLLHEISPLKNLLKQDAPKALTHESRKLDSFYKISQTQAAEHSSPAIDVRANESTHSETRPHPTDDMDGIQLLSRKIDDLTFKCDFLEQFLFNLVSKNDHETKASGNDQNLFDTERRFKHFDDVRVPPERTSEILEGIHYQMEVIRQSLHNRSYRGRVPSIDSVASSRPTRTSSVSTSMSVGQAPSAELEVERGDTDEETKPRRIAIGTQPSTQMQRCLDEAKIRSSHCDSNAPMRLSEITSYNRAIDTMKSSCSPSSTMNTSRLFRISKWARSSECYECHEAFNLFVWRHHCRLCGNSFCHEHSSRRVTLIATGYDNEPVRVCDECYAEYQMILMQQMPTGMSHTRSFMRQTEPLHVTPQSWNNTLKAATAISPHRHQHHSPRVSSPLIKATSFFSGAA</sequence>
<feature type="region of interest" description="Actin-binding" evidence="10">
    <location>
        <begin position="710"/>
        <end position="732"/>
    </location>
</feature>
<feature type="region of interest" description="Disordered" evidence="11">
    <location>
        <begin position="1194"/>
        <end position="1233"/>
    </location>
</feature>
<evidence type="ECO:0000256" key="7">
    <source>
        <dbReference type="ARBA" id="ARBA00023175"/>
    </source>
</evidence>
<evidence type="ECO:0000256" key="4">
    <source>
        <dbReference type="ARBA" id="ARBA00022833"/>
    </source>
</evidence>
<dbReference type="GO" id="GO:0005737">
    <property type="term" value="C:cytoplasm"/>
    <property type="evidence" value="ECO:0007669"/>
    <property type="project" value="TreeGrafter"/>
</dbReference>